<feature type="region of interest" description="Disordered" evidence="4">
    <location>
        <begin position="218"/>
        <end position="240"/>
    </location>
</feature>
<dbReference type="InterPro" id="IPR003778">
    <property type="entry name" value="CT_A_B"/>
</dbReference>
<proteinExistence type="predicted"/>
<gene>
    <name evidence="6" type="ORF">BKA16_001600</name>
</gene>
<sequence length="294" mass="30201">MTGPHAEFVVASTGPLSTIQDLGRPGLAHLGVPRSGAADLESFGLANRLVGNREEAACVEVTLGGFSATVHGTALVAVTGPSTVVRVDGREVGSHAAIPLENGRRLSVTAPRHGCRNYVAVRGGFDVVPELDSRSTDTLSGLGPAPLAVGDELPVGRLSSGWPAVMLAPPAPCPTAPSIALTVRYGPRAYRLVDPGVLAEGVWVVNPASNRIGVRLDRPEGHDDRRPVHLGQAESASEGVPLGGVQIPPSGQPVVFLADHPVTGGYPVVAVVTPTSLPRAAQLVAGDRVRFVTG</sequence>
<keyword evidence="2" id="KW-0378">Hydrolase</keyword>
<keyword evidence="1" id="KW-0547">Nucleotide-binding</keyword>
<comment type="caution">
    <text evidence="6">The sequence shown here is derived from an EMBL/GenBank/DDBJ whole genome shotgun (WGS) entry which is preliminary data.</text>
</comment>
<feature type="compositionally biased region" description="Basic and acidic residues" evidence="4">
    <location>
        <begin position="218"/>
        <end position="227"/>
    </location>
</feature>
<feature type="domain" description="Carboxyltransferase" evidence="5">
    <location>
        <begin position="29"/>
        <end position="293"/>
    </location>
</feature>
<dbReference type="SUPFAM" id="SSF50891">
    <property type="entry name" value="Cyclophilin-like"/>
    <property type="match status" value="1"/>
</dbReference>
<reference evidence="6 7" key="1">
    <citation type="submission" date="2020-08" db="EMBL/GenBank/DDBJ databases">
        <title>Sequencing the genomes of 1000 actinobacteria strains.</title>
        <authorList>
            <person name="Klenk H.-P."/>
        </authorList>
    </citation>
    <scope>NUCLEOTIDE SEQUENCE [LARGE SCALE GENOMIC DNA]</scope>
    <source>
        <strain evidence="6 7">DSM 45298</strain>
    </source>
</reference>
<dbReference type="Proteomes" id="UP000551501">
    <property type="component" value="Unassembled WGS sequence"/>
</dbReference>
<organism evidence="6 7">
    <name type="scientific">Gordonia humi</name>
    <dbReference type="NCBI Taxonomy" id="686429"/>
    <lineage>
        <taxon>Bacteria</taxon>
        <taxon>Bacillati</taxon>
        <taxon>Actinomycetota</taxon>
        <taxon>Actinomycetes</taxon>
        <taxon>Mycobacteriales</taxon>
        <taxon>Gordoniaceae</taxon>
        <taxon>Gordonia</taxon>
    </lineage>
</organism>
<evidence type="ECO:0000313" key="7">
    <source>
        <dbReference type="Proteomes" id="UP000551501"/>
    </source>
</evidence>
<name>A0A840EXH2_9ACTN</name>
<accession>A0A840EXH2</accession>
<dbReference type="RefSeq" id="WP_183370150.1">
    <property type="nucleotide sequence ID" value="NZ_BAABHL010000050.1"/>
</dbReference>
<evidence type="ECO:0000259" key="5">
    <source>
        <dbReference type="SMART" id="SM00797"/>
    </source>
</evidence>
<dbReference type="EMBL" id="JACIFP010000001">
    <property type="protein sequence ID" value="MBB4135048.1"/>
    <property type="molecule type" value="Genomic_DNA"/>
</dbReference>
<dbReference type="NCBIfam" id="TIGR00724">
    <property type="entry name" value="urea_amlyse_rel"/>
    <property type="match status" value="1"/>
</dbReference>
<dbReference type="Gene3D" id="2.40.100.10">
    <property type="entry name" value="Cyclophilin-like"/>
    <property type="match status" value="1"/>
</dbReference>
<protein>
    <submittedName>
        <fullName evidence="6">Biotin-dependent carboxylase-like uncharacterized protein</fullName>
    </submittedName>
</protein>
<dbReference type="GO" id="GO:0016787">
    <property type="term" value="F:hydrolase activity"/>
    <property type="evidence" value="ECO:0007669"/>
    <property type="project" value="UniProtKB-KW"/>
</dbReference>
<evidence type="ECO:0000256" key="1">
    <source>
        <dbReference type="ARBA" id="ARBA00022741"/>
    </source>
</evidence>
<dbReference type="InterPro" id="IPR029000">
    <property type="entry name" value="Cyclophilin-like_dom_sf"/>
</dbReference>
<dbReference type="InterPro" id="IPR052708">
    <property type="entry name" value="PxpC"/>
</dbReference>
<dbReference type="PANTHER" id="PTHR43309">
    <property type="entry name" value="5-OXOPROLINASE SUBUNIT C"/>
    <property type="match status" value="1"/>
</dbReference>
<evidence type="ECO:0000256" key="2">
    <source>
        <dbReference type="ARBA" id="ARBA00022801"/>
    </source>
</evidence>
<evidence type="ECO:0000313" key="6">
    <source>
        <dbReference type="EMBL" id="MBB4135048.1"/>
    </source>
</evidence>
<dbReference type="Pfam" id="PF02626">
    <property type="entry name" value="CT_A_B"/>
    <property type="match status" value="1"/>
</dbReference>
<dbReference type="AlphaFoldDB" id="A0A840EXH2"/>
<dbReference type="GO" id="GO:0005524">
    <property type="term" value="F:ATP binding"/>
    <property type="evidence" value="ECO:0007669"/>
    <property type="project" value="UniProtKB-KW"/>
</dbReference>
<evidence type="ECO:0000256" key="3">
    <source>
        <dbReference type="ARBA" id="ARBA00022840"/>
    </source>
</evidence>
<evidence type="ECO:0000256" key="4">
    <source>
        <dbReference type="SAM" id="MobiDB-lite"/>
    </source>
</evidence>
<dbReference type="SMART" id="SM00797">
    <property type="entry name" value="AHS2"/>
    <property type="match status" value="1"/>
</dbReference>
<keyword evidence="7" id="KW-1185">Reference proteome</keyword>
<keyword evidence="3" id="KW-0067">ATP-binding</keyword>
<dbReference type="PANTHER" id="PTHR43309:SF3">
    <property type="entry name" value="5-OXOPROLINASE SUBUNIT C"/>
    <property type="match status" value="1"/>
</dbReference>